<evidence type="ECO:0000313" key="1">
    <source>
        <dbReference type="EMBL" id="CAB3784549.1"/>
    </source>
</evidence>
<reference evidence="1 2" key="1">
    <citation type="submission" date="2020-04" db="EMBL/GenBank/DDBJ databases">
        <authorList>
            <person name="De Canck E."/>
        </authorList>
    </citation>
    <scope>NUCLEOTIDE SEQUENCE [LARGE SCALE GENOMIC DNA]</scope>
    <source>
        <strain evidence="1 2">LMG 28138</strain>
    </source>
</reference>
<protein>
    <submittedName>
        <fullName evidence="1">Uncharacterized protein</fullName>
    </submittedName>
</protein>
<dbReference type="EMBL" id="CADIKM010000006">
    <property type="protein sequence ID" value="CAB3784549.1"/>
    <property type="molecule type" value="Genomic_DNA"/>
</dbReference>
<dbReference type="RefSeq" id="WP_175104433.1">
    <property type="nucleotide sequence ID" value="NZ_CADIKM010000006.1"/>
</dbReference>
<dbReference type="AlphaFoldDB" id="A0A6S7CPD2"/>
<keyword evidence="2" id="KW-1185">Reference proteome</keyword>
<dbReference type="Proteomes" id="UP000494115">
    <property type="component" value="Unassembled WGS sequence"/>
</dbReference>
<sequence>MAQSRISEELVFQVFRQFSKMADEDMSPAEALLALAEMLTRAHPTMDPDDWETIAYVGGLLWRAEMKEAESSAQMLELLRRARGQ</sequence>
<gene>
    <name evidence="1" type="ORF">LMG28138_01831</name>
</gene>
<proteinExistence type="predicted"/>
<evidence type="ECO:0000313" key="2">
    <source>
        <dbReference type="Proteomes" id="UP000494115"/>
    </source>
</evidence>
<name>A0A6S7CPD2_9BURK</name>
<organism evidence="1 2">
    <name type="scientific">Pararobbsia alpina</name>
    <dbReference type="NCBI Taxonomy" id="621374"/>
    <lineage>
        <taxon>Bacteria</taxon>
        <taxon>Pseudomonadati</taxon>
        <taxon>Pseudomonadota</taxon>
        <taxon>Betaproteobacteria</taxon>
        <taxon>Burkholderiales</taxon>
        <taxon>Burkholderiaceae</taxon>
        <taxon>Pararobbsia</taxon>
    </lineage>
</organism>
<accession>A0A6S7CPD2</accession>